<dbReference type="InterPro" id="IPR009825">
    <property type="entry name" value="ECF_substrate-spec-like"/>
</dbReference>
<evidence type="ECO:0000313" key="3">
    <source>
        <dbReference type="Proteomes" id="UP000244066"/>
    </source>
</evidence>
<name>A0A2R7Y195_9ARCH</name>
<keyword evidence="1" id="KW-0812">Transmembrane</keyword>
<evidence type="ECO:0000256" key="1">
    <source>
        <dbReference type="SAM" id="Phobius"/>
    </source>
</evidence>
<feature type="transmembrane region" description="Helical" evidence="1">
    <location>
        <begin position="121"/>
        <end position="144"/>
    </location>
</feature>
<organism evidence="2 3">
    <name type="scientific">Candidatus Terraquivivens tikiterensis</name>
    <dbReference type="NCBI Taxonomy" id="1980982"/>
    <lineage>
        <taxon>Archaea</taxon>
        <taxon>Nitrososphaerota</taxon>
        <taxon>Candidatus Wolframiiraptoraceae</taxon>
        <taxon>Candidatus Terraquivivens</taxon>
    </lineage>
</organism>
<reference evidence="2 3" key="1">
    <citation type="submission" date="2017-04" db="EMBL/GenBank/DDBJ databases">
        <title>Draft Aigarchaeota genome from a New Zealand hot spring.</title>
        <authorList>
            <person name="Reysenbach A.-L."/>
            <person name="Donaho J.A."/>
            <person name="Gerhart J."/>
            <person name="Kelley J.F."/>
            <person name="Kouba K."/>
            <person name="Podar M."/>
            <person name="Stott M."/>
        </authorList>
    </citation>
    <scope>NUCLEOTIDE SEQUENCE [LARGE SCALE GENOMIC DNA]</scope>
    <source>
        <strain evidence="2">NZ13_MG1</strain>
    </source>
</reference>
<dbReference type="Pfam" id="PF07155">
    <property type="entry name" value="ECF-ribofla_trS"/>
    <property type="match status" value="1"/>
</dbReference>
<protein>
    <recommendedName>
        <fullName evidence="4">ECF transporter S component</fullName>
    </recommendedName>
</protein>
<dbReference type="EMBL" id="NDWU01000020">
    <property type="protein sequence ID" value="PUA31311.1"/>
    <property type="molecule type" value="Genomic_DNA"/>
</dbReference>
<evidence type="ECO:0000313" key="2">
    <source>
        <dbReference type="EMBL" id="PUA31311.1"/>
    </source>
</evidence>
<keyword evidence="1" id="KW-1133">Transmembrane helix</keyword>
<gene>
    <name evidence="2" type="ORF">B9J98_06885</name>
</gene>
<feature type="transmembrane region" description="Helical" evidence="1">
    <location>
        <begin position="90"/>
        <end position="109"/>
    </location>
</feature>
<feature type="transmembrane region" description="Helical" evidence="1">
    <location>
        <begin position="253"/>
        <end position="273"/>
    </location>
</feature>
<dbReference type="AlphaFoldDB" id="A0A2R7Y195"/>
<proteinExistence type="predicted"/>
<accession>A0A2R7Y195</accession>
<feature type="transmembrane region" description="Helical" evidence="1">
    <location>
        <begin position="210"/>
        <end position="233"/>
    </location>
</feature>
<keyword evidence="1" id="KW-0472">Membrane</keyword>
<feature type="transmembrane region" description="Helical" evidence="1">
    <location>
        <begin position="156"/>
        <end position="182"/>
    </location>
</feature>
<evidence type="ECO:0008006" key="4">
    <source>
        <dbReference type="Google" id="ProtNLM"/>
    </source>
</evidence>
<comment type="caution">
    <text evidence="2">The sequence shown here is derived from an EMBL/GenBank/DDBJ whole genome shotgun (WGS) entry which is preliminary data.</text>
</comment>
<dbReference type="GO" id="GO:0016020">
    <property type="term" value="C:membrane"/>
    <property type="evidence" value="ECO:0007669"/>
    <property type="project" value="InterPro"/>
</dbReference>
<dbReference type="Proteomes" id="UP000244066">
    <property type="component" value="Unassembled WGS sequence"/>
</dbReference>
<sequence length="285" mass="30333">MSGTSDGRKSISKTVALIAMCAALYAAAAAATSPIPTPWGVGHFRPGVIVPALFALISTPFVAGTGAAIGTFMASFILATFGLSNPPLSLMSGVPGNFAGFYLLGWLLSRGRTWRSFVSSSIVSLFVGNLIAATGVMLYFSFVVPTWAAWTIGEKLLTILGLTLFWMVTMVPFVIAVVPPLYRGIGPIVSERFAAAVRSDVFGKDRPRDLLYNSLMLFLMFLAIYVGVAMTPFGDAIFGKVIRPEYVFWVKNLFIIAGGTVLAFGLGASLIVNKKISPGSIGRRV</sequence>